<dbReference type="EMBL" id="PNQX01000002">
    <property type="protein sequence ID" value="PMQ19504.1"/>
    <property type="molecule type" value="Genomic_DNA"/>
</dbReference>
<gene>
    <name evidence="2" type="ORF">CIK84_12555</name>
</gene>
<dbReference type="RefSeq" id="WP_013347702.1">
    <property type="nucleotide sequence ID" value="NZ_JABUYH010000032.1"/>
</dbReference>
<dbReference type="InterPro" id="IPR036390">
    <property type="entry name" value="WH_DNA-bd_sf"/>
</dbReference>
<dbReference type="SMART" id="SM00347">
    <property type="entry name" value="HTH_MARR"/>
    <property type="match status" value="1"/>
</dbReference>
<feature type="domain" description="HTH marR-type" evidence="1">
    <location>
        <begin position="23"/>
        <end position="153"/>
    </location>
</feature>
<dbReference type="Pfam" id="PF12802">
    <property type="entry name" value="MarR_2"/>
    <property type="match status" value="1"/>
</dbReference>
<name>A0A2N7S033_9MICC</name>
<proteinExistence type="predicted"/>
<evidence type="ECO:0000259" key="1">
    <source>
        <dbReference type="PROSITE" id="PS50995"/>
    </source>
</evidence>
<dbReference type="Gene3D" id="1.10.10.10">
    <property type="entry name" value="Winged helix-like DNA-binding domain superfamily/Winged helix DNA-binding domain"/>
    <property type="match status" value="1"/>
</dbReference>
<dbReference type="PANTHER" id="PTHR33164">
    <property type="entry name" value="TRANSCRIPTIONAL REGULATOR, MARR FAMILY"/>
    <property type="match status" value="1"/>
</dbReference>
<dbReference type="GeneID" id="303186973"/>
<dbReference type="Proteomes" id="UP000235739">
    <property type="component" value="Unassembled WGS sequence"/>
</dbReference>
<dbReference type="GO" id="GO:0006950">
    <property type="term" value="P:response to stress"/>
    <property type="evidence" value="ECO:0007669"/>
    <property type="project" value="TreeGrafter"/>
</dbReference>
<dbReference type="AlphaFoldDB" id="A0A2N7S033"/>
<evidence type="ECO:0000313" key="3">
    <source>
        <dbReference type="Proteomes" id="UP000235739"/>
    </source>
</evidence>
<dbReference type="PRINTS" id="PR00598">
    <property type="entry name" value="HTHMARR"/>
</dbReference>
<dbReference type="PROSITE" id="PS50995">
    <property type="entry name" value="HTH_MARR_2"/>
    <property type="match status" value="1"/>
</dbReference>
<accession>A0A2N7S033</accession>
<reference evidence="2 3" key="1">
    <citation type="journal article" date="2017" name="Elife">
        <title>Extensive horizontal gene transfer in cheese-associated bacteria.</title>
        <authorList>
            <person name="Bonham K.S."/>
            <person name="Wolfe B.E."/>
            <person name="Dutton R.J."/>
        </authorList>
    </citation>
    <scope>NUCLEOTIDE SEQUENCE [LARGE SCALE GENOMIC DNA]</scope>
    <source>
        <strain evidence="2 3">JB182</strain>
    </source>
</reference>
<evidence type="ECO:0000313" key="2">
    <source>
        <dbReference type="EMBL" id="PMQ19504.1"/>
    </source>
</evidence>
<protein>
    <submittedName>
        <fullName evidence="2">MarR family transcriptional regulator</fullName>
    </submittedName>
</protein>
<dbReference type="PANTHER" id="PTHR33164:SF101">
    <property type="entry name" value="TRANSCRIPTIONAL REPRESSOR MPRA"/>
    <property type="match status" value="1"/>
</dbReference>
<dbReference type="GO" id="GO:0003700">
    <property type="term" value="F:DNA-binding transcription factor activity"/>
    <property type="evidence" value="ECO:0007669"/>
    <property type="project" value="InterPro"/>
</dbReference>
<organism evidence="2 3">
    <name type="scientific">Glutamicibacter arilaitensis</name>
    <dbReference type="NCBI Taxonomy" id="256701"/>
    <lineage>
        <taxon>Bacteria</taxon>
        <taxon>Bacillati</taxon>
        <taxon>Actinomycetota</taxon>
        <taxon>Actinomycetes</taxon>
        <taxon>Micrococcales</taxon>
        <taxon>Micrococcaceae</taxon>
        <taxon>Glutamicibacter</taxon>
    </lineage>
</organism>
<dbReference type="InterPro" id="IPR036388">
    <property type="entry name" value="WH-like_DNA-bd_sf"/>
</dbReference>
<dbReference type="InterPro" id="IPR000835">
    <property type="entry name" value="HTH_MarR-typ"/>
</dbReference>
<dbReference type="SUPFAM" id="SSF46785">
    <property type="entry name" value="Winged helix' DNA-binding domain"/>
    <property type="match status" value="1"/>
</dbReference>
<sequence length="158" mass="18213">MQVSSKAEDAPTAERPDLYASAEQELFSLIALTARAKRELATRLDSRLTPGYLPVLGMILRSQRITQSEICEHLLVDKAALSRMITKLEQLALVKREVDPEDRRVFHLLPTELAVERWHECFQGWRTELRSRMTNWDNEDLSALIDLLSRLNLEIKSL</sequence>
<dbReference type="InterPro" id="IPR039422">
    <property type="entry name" value="MarR/SlyA-like"/>
</dbReference>
<comment type="caution">
    <text evidence="2">The sequence shown here is derived from an EMBL/GenBank/DDBJ whole genome shotgun (WGS) entry which is preliminary data.</text>
</comment>